<reference evidence="1 2" key="1">
    <citation type="submission" date="2018-01" db="EMBL/GenBank/DDBJ databases">
        <title>Comparison of the Chinese Bamboo Partridge and Red Junglefowl genome sequences highlights the importance of demography in genome evolution.</title>
        <authorList>
            <person name="Tiley G.P."/>
            <person name="Kimball R.T."/>
            <person name="Braun E.L."/>
            <person name="Burleigh J.G."/>
        </authorList>
    </citation>
    <scope>NUCLEOTIDE SEQUENCE [LARGE SCALE GENOMIC DNA]</scope>
    <source>
        <strain evidence="1">RTK389</strain>
        <tissue evidence="1">Blood</tissue>
    </source>
</reference>
<proteinExistence type="predicted"/>
<name>A0A2P4T1U0_BAMTH</name>
<evidence type="ECO:0000313" key="1">
    <source>
        <dbReference type="EMBL" id="POI30324.1"/>
    </source>
</evidence>
<comment type="caution">
    <text evidence="1">The sequence shown here is derived from an EMBL/GenBank/DDBJ whole genome shotgun (WGS) entry which is preliminary data.</text>
</comment>
<gene>
    <name evidence="1" type="ORF">CIB84_005926</name>
</gene>
<protein>
    <submittedName>
        <fullName evidence="1">Uncharacterized protein</fullName>
    </submittedName>
</protein>
<evidence type="ECO:0000313" key="2">
    <source>
        <dbReference type="Proteomes" id="UP000237246"/>
    </source>
</evidence>
<dbReference type="EMBL" id="PPHD01012255">
    <property type="protein sequence ID" value="POI30324.1"/>
    <property type="molecule type" value="Genomic_DNA"/>
</dbReference>
<accession>A0A2P4T1U0</accession>
<organism evidence="1 2">
    <name type="scientific">Bambusicola thoracicus</name>
    <name type="common">Chinese bamboo-partridge</name>
    <name type="synonym">Perdix thoracica</name>
    <dbReference type="NCBI Taxonomy" id="9083"/>
    <lineage>
        <taxon>Eukaryota</taxon>
        <taxon>Metazoa</taxon>
        <taxon>Chordata</taxon>
        <taxon>Craniata</taxon>
        <taxon>Vertebrata</taxon>
        <taxon>Euteleostomi</taxon>
        <taxon>Archelosauria</taxon>
        <taxon>Archosauria</taxon>
        <taxon>Dinosauria</taxon>
        <taxon>Saurischia</taxon>
        <taxon>Theropoda</taxon>
        <taxon>Coelurosauria</taxon>
        <taxon>Aves</taxon>
        <taxon>Neognathae</taxon>
        <taxon>Galloanserae</taxon>
        <taxon>Galliformes</taxon>
        <taxon>Phasianidae</taxon>
        <taxon>Perdicinae</taxon>
        <taxon>Bambusicola</taxon>
    </lineage>
</organism>
<dbReference type="Proteomes" id="UP000237246">
    <property type="component" value="Unassembled WGS sequence"/>
</dbReference>
<keyword evidence="2" id="KW-1185">Reference proteome</keyword>
<sequence length="12" mass="1483">MQIGLLLYFKEQ</sequence>